<feature type="transmembrane region" description="Helical" evidence="1">
    <location>
        <begin position="20"/>
        <end position="38"/>
    </location>
</feature>
<evidence type="ECO:0000313" key="3">
    <source>
        <dbReference type="EMBL" id="OKX79286.1"/>
    </source>
</evidence>
<evidence type="ECO:0000313" key="4">
    <source>
        <dbReference type="Proteomes" id="UP000186091"/>
    </source>
</evidence>
<evidence type="ECO:0000256" key="1">
    <source>
        <dbReference type="SAM" id="Phobius"/>
    </source>
</evidence>
<dbReference type="AlphaFoldDB" id="A0AB36IC04"/>
<keyword evidence="1" id="KW-0472">Membrane</keyword>
<accession>A0AB36IC04</accession>
<reference evidence="3 4" key="1">
    <citation type="submission" date="2015-12" db="EMBL/GenBank/DDBJ databases">
        <title>Genome sequence of Corynebacterium AS 1.542.</title>
        <authorList>
            <person name="Yang J."/>
            <person name="Yang S."/>
        </authorList>
    </citation>
    <scope>NUCLEOTIDE SEQUENCE [LARGE SCALE GENOMIC DNA]</scope>
    <source>
        <strain evidence="3 4">AS 1.542</strain>
    </source>
</reference>
<dbReference type="EMBL" id="LOQT01000024">
    <property type="protein sequence ID" value="OKX79286.1"/>
    <property type="molecule type" value="Genomic_DNA"/>
</dbReference>
<dbReference type="InterPro" id="IPR007349">
    <property type="entry name" value="DUF418"/>
</dbReference>
<evidence type="ECO:0000259" key="2">
    <source>
        <dbReference type="Pfam" id="PF04235"/>
    </source>
</evidence>
<dbReference type="InterPro" id="IPR052529">
    <property type="entry name" value="Bact_Transport_Assoc"/>
</dbReference>
<keyword evidence="1" id="KW-0812">Transmembrane</keyword>
<dbReference type="PANTHER" id="PTHR30590:SF2">
    <property type="entry name" value="INNER MEMBRANE PROTEIN"/>
    <property type="match status" value="1"/>
</dbReference>
<feature type="transmembrane region" description="Helical" evidence="1">
    <location>
        <begin position="181"/>
        <end position="203"/>
    </location>
</feature>
<feature type="transmembrane region" description="Helical" evidence="1">
    <location>
        <begin position="50"/>
        <end position="73"/>
    </location>
</feature>
<keyword evidence="1" id="KW-1133">Transmembrane helix</keyword>
<sequence length="232" mass="24769">MIPLGIIHQILQPGEASLRYAIVGLVILLPSSWLPRWAVAALGEVSLVPAVVFGGGFLLIPSMFLIGSVLVRYGVVDRAENAPRAMGVFFAVSAAIAIPTLIIQARDITSSGFSIVSTVAGLALDGVYISLVLLALHTPIRGALAAVFAPLGRMALTNYIGATILMLIGGLILDLPHSTSWTATVFLAAGILIIQELLSALWLRHYTQGPLEYLWRWVTWGSRSPFLTRSAS</sequence>
<feature type="domain" description="DUF418" evidence="2">
    <location>
        <begin position="70"/>
        <end position="221"/>
    </location>
</feature>
<comment type="caution">
    <text evidence="3">The sequence shown here is derived from an EMBL/GenBank/DDBJ whole genome shotgun (WGS) entry which is preliminary data.</text>
</comment>
<organism evidence="3 4">
    <name type="scientific">Corynebacterium glutamicum</name>
    <name type="common">Brevibacterium saccharolyticum</name>
    <dbReference type="NCBI Taxonomy" id="1718"/>
    <lineage>
        <taxon>Bacteria</taxon>
        <taxon>Bacillati</taxon>
        <taxon>Actinomycetota</taxon>
        <taxon>Actinomycetes</taxon>
        <taxon>Mycobacteriales</taxon>
        <taxon>Corynebacteriaceae</taxon>
        <taxon>Corynebacterium</taxon>
    </lineage>
</organism>
<proteinExistence type="predicted"/>
<feature type="transmembrane region" description="Helical" evidence="1">
    <location>
        <begin position="85"/>
        <end position="103"/>
    </location>
</feature>
<feature type="transmembrane region" description="Helical" evidence="1">
    <location>
        <begin position="156"/>
        <end position="175"/>
    </location>
</feature>
<dbReference type="Pfam" id="PF04235">
    <property type="entry name" value="DUF418"/>
    <property type="match status" value="1"/>
</dbReference>
<dbReference type="RefSeq" id="WP_020309571.1">
    <property type="nucleotide sequence ID" value="NZ_JAAOYN010000001.1"/>
</dbReference>
<name>A0AB36IC04_CORGT</name>
<dbReference type="Proteomes" id="UP000186091">
    <property type="component" value="Unassembled WGS sequence"/>
</dbReference>
<gene>
    <name evidence="3" type="ORF">AUP69_11170</name>
</gene>
<feature type="transmembrane region" description="Helical" evidence="1">
    <location>
        <begin position="115"/>
        <end position="136"/>
    </location>
</feature>
<dbReference type="PANTHER" id="PTHR30590">
    <property type="entry name" value="INNER MEMBRANE PROTEIN"/>
    <property type="match status" value="1"/>
</dbReference>
<protein>
    <recommendedName>
        <fullName evidence="2">DUF418 domain-containing protein</fullName>
    </recommendedName>
</protein>